<dbReference type="RefSeq" id="WP_152230562.1">
    <property type="nucleotide sequence ID" value="NZ_BAAAOT010000002.1"/>
</dbReference>
<dbReference type="GO" id="GO:0016020">
    <property type="term" value="C:membrane"/>
    <property type="evidence" value="ECO:0007669"/>
    <property type="project" value="UniProtKB-SubCell"/>
</dbReference>
<feature type="transmembrane region" description="Helical" evidence="5">
    <location>
        <begin position="196"/>
        <end position="217"/>
    </location>
</feature>
<evidence type="ECO:0008006" key="8">
    <source>
        <dbReference type="Google" id="ProtNLM"/>
    </source>
</evidence>
<dbReference type="Proteomes" id="UP000429644">
    <property type="component" value="Unassembled WGS sequence"/>
</dbReference>
<keyword evidence="7" id="KW-1185">Reference proteome</keyword>
<keyword evidence="4 5" id="KW-0472">Membrane</keyword>
<feature type="transmembrane region" description="Helical" evidence="5">
    <location>
        <begin position="86"/>
        <end position="111"/>
    </location>
</feature>
<comment type="caution">
    <text evidence="6">The sequence shown here is derived from an EMBL/GenBank/DDBJ whole genome shotgun (WGS) entry which is preliminary data.</text>
</comment>
<evidence type="ECO:0000256" key="3">
    <source>
        <dbReference type="ARBA" id="ARBA00022989"/>
    </source>
</evidence>
<evidence type="ECO:0000256" key="1">
    <source>
        <dbReference type="ARBA" id="ARBA00004141"/>
    </source>
</evidence>
<dbReference type="Pfam" id="PF01040">
    <property type="entry name" value="UbiA"/>
    <property type="match status" value="1"/>
</dbReference>
<evidence type="ECO:0000313" key="6">
    <source>
        <dbReference type="EMBL" id="MPV87937.1"/>
    </source>
</evidence>
<evidence type="ECO:0000256" key="4">
    <source>
        <dbReference type="ARBA" id="ARBA00023136"/>
    </source>
</evidence>
<feature type="transmembrane region" description="Helical" evidence="5">
    <location>
        <begin position="131"/>
        <end position="149"/>
    </location>
</feature>
<feature type="transmembrane region" description="Helical" evidence="5">
    <location>
        <begin position="12"/>
        <end position="32"/>
    </location>
</feature>
<reference evidence="6 7" key="1">
    <citation type="submission" date="2019-10" db="EMBL/GenBank/DDBJ databases">
        <title>Georgenia wutianyii sp. nov. and Georgenia yuyongxinii sp. nov. isolated from plateau pika (Ochotona curzoniae) in the Qinghai-Tibet plateau of China.</title>
        <authorList>
            <person name="Tian Z."/>
        </authorList>
    </citation>
    <scope>NUCLEOTIDE SEQUENCE [LARGE SCALE GENOMIC DNA]</scope>
    <source>
        <strain evidence="6 7">JCM 15130</strain>
    </source>
</reference>
<dbReference type="EMBL" id="WHPD01001010">
    <property type="protein sequence ID" value="MPV87937.1"/>
    <property type="molecule type" value="Genomic_DNA"/>
</dbReference>
<dbReference type="OrthoDB" id="3212588at2"/>
<dbReference type="InterPro" id="IPR000537">
    <property type="entry name" value="UbiA_prenyltransferase"/>
</dbReference>
<gene>
    <name evidence="6" type="ORF">GB882_04605</name>
</gene>
<protein>
    <recommendedName>
        <fullName evidence="8">Ubiquinone biosynthesis protein UbiA</fullName>
    </recommendedName>
</protein>
<sequence length="267" mass="26445">MATTLALLRACHLAPTLAVTAVVAVLVVVAGLPPVTGVVLTAAVLAGQLSIGWSNDLLDADRDALVGRTDKPVATGALPRAVVRRALAVVLAVCAVASLAAGLLSGLVHLVLGVGSGWAYNLGLKRTVWSFLPYAVAFGALPVLVWLAGDPARLPPAWMVAAGSLLGLGAHLLNVLPDLADDAATGVRGLPHRLGARASGLLAVGCLVAATAVIVLGPAGPTPGWAWAVLAGGVAGAAGALRLGGKAPFRAAMVLAVVDVVMLAARG</sequence>
<evidence type="ECO:0000256" key="2">
    <source>
        <dbReference type="ARBA" id="ARBA00022692"/>
    </source>
</evidence>
<evidence type="ECO:0000256" key="5">
    <source>
        <dbReference type="SAM" id="Phobius"/>
    </source>
</evidence>
<dbReference type="InterPro" id="IPR044878">
    <property type="entry name" value="UbiA_sf"/>
</dbReference>
<comment type="subcellular location">
    <subcellularLocation>
        <location evidence="1">Membrane</location>
        <topology evidence="1">Multi-pass membrane protein</topology>
    </subcellularLocation>
</comment>
<proteinExistence type="predicted"/>
<evidence type="ECO:0000313" key="7">
    <source>
        <dbReference type="Proteomes" id="UP000429644"/>
    </source>
</evidence>
<organism evidence="6 7">
    <name type="scientific">Georgenia ruanii</name>
    <dbReference type="NCBI Taxonomy" id="348442"/>
    <lineage>
        <taxon>Bacteria</taxon>
        <taxon>Bacillati</taxon>
        <taxon>Actinomycetota</taxon>
        <taxon>Actinomycetes</taxon>
        <taxon>Micrococcales</taxon>
        <taxon>Bogoriellaceae</taxon>
        <taxon>Georgenia</taxon>
    </lineage>
</organism>
<accession>A0A7J9UTI9</accession>
<feature type="transmembrane region" description="Helical" evidence="5">
    <location>
        <begin position="224"/>
        <end position="241"/>
    </location>
</feature>
<dbReference type="GO" id="GO:0016765">
    <property type="term" value="F:transferase activity, transferring alkyl or aryl (other than methyl) groups"/>
    <property type="evidence" value="ECO:0007669"/>
    <property type="project" value="InterPro"/>
</dbReference>
<dbReference type="Gene3D" id="1.10.357.140">
    <property type="entry name" value="UbiA prenyltransferase"/>
    <property type="match status" value="1"/>
</dbReference>
<dbReference type="AlphaFoldDB" id="A0A7J9UTI9"/>
<feature type="transmembrane region" description="Helical" evidence="5">
    <location>
        <begin position="38"/>
        <end position="58"/>
    </location>
</feature>
<keyword evidence="2 5" id="KW-0812">Transmembrane</keyword>
<name>A0A7J9UTI9_9MICO</name>
<keyword evidence="3 5" id="KW-1133">Transmembrane helix</keyword>